<dbReference type="RefSeq" id="WP_143893502.1">
    <property type="nucleotide sequence ID" value="NZ_CP041666.1"/>
</dbReference>
<sequence>MSNGIGIVAPVAVANKPTQATNQKSNDKAKGEVVFGQVLSKQSEQSNGIETSSKQTKQSNATEASSKQTGQSDTKESLGKQSQVQQNTTVKEASLFGSVDKLKEVDMKQLMETLEGLPEELIEVVTTLLEKWGLESSDEAGEENVLQQINKLIEEQPDLKNLVVAFLGQIEQTTVVNVESKSLDSDTVAKLNAMFEQVKGLLQQLSSQGEVPKETQMKLLKLLEQWTAVEKQAGQSAQSLLTNESGLQSKEQTIWSKLLDAYQKRETFQGQQKYQQSAQVTSSDIGKWVKQLVNSVGTTAVDDVSAGQAPVGTTLTNMPMSQVEQYIIHVGQGNSEETAETKLLNEIQRVLQSSKFLSKNNNSQLFLKLRPEHLGDILIKMTQLNGETTVKILVQSQAAKDMLESNMHQLKHMFSPQQVVVEKQEGSLLNQQNSDNPKQSLQEDRQSSENKQSSYVAEDSQNEEEESGISFSDILMNEKV</sequence>
<feature type="compositionally biased region" description="Polar residues" evidence="1">
    <location>
        <begin position="429"/>
        <end position="440"/>
    </location>
</feature>
<evidence type="ECO:0000313" key="3">
    <source>
        <dbReference type="EMBL" id="QDP40179.1"/>
    </source>
</evidence>
<dbReference type="AlphaFoldDB" id="A0A516KFM6"/>
<evidence type="ECO:0000256" key="1">
    <source>
        <dbReference type="SAM" id="MobiDB-lite"/>
    </source>
</evidence>
<dbReference type="CDD" id="cd17470">
    <property type="entry name" value="T3SS_Flik_C"/>
    <property type="match status" value="1"/>
</dbReference>
<organism evidence="3 4">
    <name type="scientific">Radiobacillus deserti</name>
    <dbReference type="NCBI Taxonomy" id="2594883"/>
    <lineage>
        <taxon>Bacteria</taxon>
        <taxon>Bacillati</taxon>
        <taxon>Bacillota</taxon>
        <taxon>Bacilli</taxon>
        <taxon>Bacillales</taxon>
        <taxon>Bacillaceae</taxon>
        <taxon>Radiobacillus</taxon>
    </lineage>
</organism>
<dbReference type="InterPro" id="IPR038610">
    <property type="entry name" value="FliK-like_C_sf"/>
</dbReference>
<reference evidence="3 4" key="1">
    <citation type="submission" date="2019-07" db="EMBL/GenBank/DDBJ databases">
        <authorList>
            <person name="Li J."/>
        </authorList>
    </citation>
    <scope>NUCLEOTIDE SEQUENCE [LARGE SCALE GENOMIC DNA]</scope>
    <source>
        <strain evidence="3 4">TKL69</strain>
    </source>
</reference>
<accession>A0A516KFM6</accession>
<keyword evidence="4" id="KW-1185">Reference proteome</keyword>
<dbReference type="Gene3D" id="3.30.750.140">
    <property type="match status" value="1"/>
</dbReference>
<proteinExistence type="predicted"/>
<dbReference type="Proteomes" id="UP000315215">
    <property type="component" value="Chromosome"/>
</dbReference>
<dbReference type="InterPro" id="IPR021136">
    <property type="entry name" value="Flagellar_hook_control-like_C"/>
</dbReference>
<dbReference type="Pfam" id="PF02120">
    <property type="entry name" value="Flg_hook"/>
    <property type="match status" value="1"/>
</dbReference>
<feature type="region of interest" description="Disordered" evidence="1">
    <location>
        <begin position="1"/>
        <end position="86"/>
    </location>
</feature>
<gene>
    <name evidence="3" type="ORF">FN924_08350</name>
</gene>
<feature type="domain" description="Flagellar hook-length control protein-like C-terminal" evidence="2">
    <location>
        <begin position="357"/>
        <end position="425"/>
    </location>
</feature>
<feature type="region of interest" description="Disordered" evidence="1">
    <location>
        <begin position="429"/>
        <end position="480"/>
    </location>
</feature>
<name>A0A516KFM6_9BACI</name>
<dbReference type="OrthoDB" id="2968951at2"/>
<protein>
    <recommendedName>
        <fullName evidence="2">Flagellar hook-length control protein-like C-terminal domain-containing protein</fullName>
    </recommendedName>
</protein>
<dbReference type="EMBL" id="CP041666">
    <property type="protein sequence ID" value="QDP40179.1"/>
    <property type="molecule type" value="Genomic_DNA"/>
</dbReference>
<evidence type="ECO:0000313" key="4">
    <source>
        <dbReference type="Proteomes" id="UP000315215"/>
    </source>
</evidence>
<dbReference type="KEGG" id="aqt:FN924_08350"/>
<evidence type="ECO:0000259" key="2">
    <source>
        <dbReference type="Pfam" id="PF02120"/>
    </source>
</evidence>
<feature type="compositionally biased region" description="Polar residues" evidence="1">
    <location>
        <begin position="39"/>
        <end position="72"/>
    </location>
</feature>